<dbReference type="InterPro" id="IPR008183">
    <property type="entry name" value="Aldose_1/G6P_1-epimerase"/>
</dbReference>
<evidence type="ECO:0000313" key="2">
    <source>
        <dbReference type="EMBL" id="CAA2625796.1"/>
    </source>
</evidence>
<dbReference type="AlphaFoldDB" id="A0A7I8J6T6"/>
<dbReference type="Proteomes" id="UP001189122">
    <property type="component" value="Unassembled WGS sequence"/>
</dbReference>
<accession>A0A7I8J6T6</accession>
<dbReference type="Gene3D" id="2.70.98.10">
    <property type="match status" value="2"/>
</dbReference>
<sequence>MLHTTASRVIYHLLVGVLILFLLPFLAGKLADIALGYDTSKSLGEYLKNPSSFGALVGRVANRISGAKFSLNGRTYKLFPNDGRNSLHGGHRGFSKVMWDVKEKDLEGPYPFVKFHYHSFDGEQDLRGLPADRGHGGGAGKKPTPVNLVQHVYWNLGGHDSGTVLGHEVQIFAGHITPVDKELIPTGEIAAVAGTAYDFLEPRRVGAASPRPAGTTSTTCWTGGGGGGGWNEAGGAVDEPAGGAVLYEQYAEGSGEGRRRLWPLLGAVPGDPGLPRLRQPPQFPSQIVHPGETYLHRMLFKFSVE</sequence>
<dbReference type="InterPro" id="IPR014718">
    <property type="entry name" value="GH-type_carb-bd"/>
</dbReference>
<evidence type="ECO:0000313" key="3">
    <source>
        <dbReference type="Proteomes" id="UP001189122"/>
    </source>
</evidence>
<dbReference type="GO" id="GO:0033499">
    <property type="term" value="P:galactose catabolic process via UDP-galactose, Leloir pathway"/>
    <property type="evidence" value="ECO:0007669"/>
    <property type="project" value="TreeGrafter"/>
</dbReference>
<dbReference type="GO" id="GO:0006006">
    <property type="term" value="P:glucose metabolic process"/>
    <property type="evidence" value="ECO:0007669"/>
    <property type="project" value="TreeGrafter"/>
</dbReference>
<dbReference type="InterPro" id="IPR011013">
    <property type="entry name" value="Gal_mutarotase_sf_dom"/>
</dbReference>
<dbReference type="GO" id="GO:0004034">
    <property type="term" value="F:aldose 1-epimerase activity"/>
    <property type="evidence" value="ECO:0007669"/>
    <property type="project" value="TreeGrafter"/>
</dbReference>
<dbReference type="Pfam" id="PF01263">
    <property type="entry name" value="Aldose_epim"/>
    <property type="match status" value="2"/>
</dbReference>
<evidence type="ECO:0000256" key="1">
    <source>
        <dbReference type="SAM" id="MobiDB-lite"/>
    </source>
</evidence>
<proteinExistence type="predicted"/>
<name>A0A7I8J6T6_SPIIN</name>
<keyword evidence="3" id="KW-1185">Reference proteome</keyword>
<dbReference type="SUPFAM" id="SSF74650">
    <property type="entry name" value="Galactose mutarotase-like"/>
    <property type="match status" value="1"/>
</dbReference>
<dbReference type="PANTHER" id="PTHR10091:SF0">
    <property type="entry name" value="GALACTOSE MUTAROTASE"/>
    <property type="match status" value="1"/>
</dbReference>
<organism evidence="2">
    <name type="scientific">Spirodela intermedia</name>
    <name type="common">Intermediate duckweed</name>
    <dbReference type="NCBI Taxonomy" id="51605"/>
    <lineage>
        <taxon>Eukaryota</taxon>
        <taxon>Viridiplantae</taxon>
        <taxon>Streptophyta</taxon>
        <taxon>Embryophyta</taxon>
        <taxon>Tracheophyta</taxon>
        <taxon>Spermatophyta</taxon>
        <taxon>Magnoliopsida</taxon>
        <taxon>Liliopsida</taxon>
        <taxon>Araceae</taxon>
        <taxon>Lemnoideae</taxon>
        <taxon>Spirodela</taxon>
    </lineage>
</organism>
<dbReference type="PANTHER" id="PTHR10091">
    <property type="entry name" value="ALDOSE-1-EPIMERASE"/>
    <property type="match status" value="1"/>
</dbReference>
<dbReference type="EMBL" id="LR743596">
    <property type="protein sequence ID" value="CAA2625796.1"/>
    <property type="molecule type" value="Genomic_DNA"/>
</dbReference>
<dbReference type="EMBL" id="CACRZD030000009">
    <property type="protein sequence ID" value="CAA6665142.1"/>
    <property type="molecule type" value="Genomic_DNA"/>
</dbReference>
<dbReference type="GO" id="GO:0030246">
    <property type="term" value="F:carbohydrate binding"/>
    <property type="evidence" value="ECO:0007669"/>
    <property type="project" value="InterPro"/>
</dbReference>
<reference evidence="2 3" key="1">
    <citation type="submission" date="2019-12" db="EMBL/GenBank/DDBJ databases">
        <authorList>
            <person name="Scholz U."/>
            <person name="Mascher M."/>
            <person name="Fiebig A."/>
        </authorList>
    </citation>
    <scope>NUCLEOTIDE SEQUENCE</scope>
</reference>
<protein>
    <submittedName>
        <fullName evidence="2">Uncharacterized protein</fullName>
    </submittedName>
</protein>
<feature type="region of interest" description="Disordered" evidence="1">
    <location>
        <begin position="206"/>
        <end position="225"/>
    </location>
</feature>
<gene>
    <name evidence="2" type="ORF">SI7747_09011531</name>
</gene>